<evidence type="ECO:0000313" key="3">
    <source>
        <dbReference type="Proteomes" id="UP000246464"/>
    </source>
</evidence>
<dbReference type="Proteomes" id="UP000246464">
    <property type="component" value="Chromosome 8"/>
</dbReference>
<accession>A0A2U9BRB1</accession>
<reference evidence="2 3" key="1">
    <citation type="submission" date="2017-12" db="EMBL/GenBank/DDBJ databases">
        <title>Integrating genomic resources of turbot (Scophthalmus maximus) in depth evaluation of genetic and physical mapping variation across individuals.</title>
        <authorList>
            <person name="Martinez P."/>
        </authorList>
    </citation>
    <scope>NUCLEOTIDE SEQUENCE [LARGE SCALE GENOMIC DNA]</scope>
</reference>
<name>A0A2U9BRB1_SCOMX</name>
<evidence type="ECO:0000256" key="1">
    <source>
        <dbReference type="SAM" id="MobiDB-lite"/>
    </source>
</evidence>
<organism evidence="2 3">
    <name type="scientific">Scophthalmus maximus</name>
    <name type="common">Turbot</name>
    <name type="synonym">Psetta maxima</name>
    <dbReference type="NCBI Taxonomy" id="52904"/>
    <lineage>
        <taxon>Eukaryota</taxon>
        <taxon>Metazoa</taxon>
        <taxon>Chordata</taxon>
        <taxon>Craniata</taxon>
        <taxon>Vertebrata</taxon>
        <taxon>Euteleostomi</taxon>
        <taxon>Actinopterygii</taxon>
        <taxon>Neopterygii</taxon>
        <taxon>Teleostei</taxon>
        <taxon>Neoteleostei</taxon>
        <taxon>Acanthomorphata</taxon>
        <taxon>Carangaria</taxon>
        <taxon>Pleuronectiformes</taxon>
        <taxon>Pleuronectoidei</taxon>
        <taxon>Scophthalmidae</taxon>
        <taxon>Scophthalmus</taxon>
    </lineage>
</organism>
<gene>
    <name evidence="2" type="ORF">SMAX5B_007552</name>
</gene>
<evidence type="ECO:0000313" key="2">
    <source>
        <dbReference type="EMBL" id="AWP06089.1"/>
    </source>
</evidence>
<keyword evidence="3" id="KW-1185">Reference proteome</keyword>
<proteinExistence type="predicted"/>
<feature type="region of interest" description="Disordered" evidence="1">
    <location>
        <begin position="1"/>
        <end position="36"/>
    </location>
</feature>
<dbReference type="AlphaFoldDB" id="A0A2U9BRB1"/>
<feature type="compositionally biased region" description="Polar residues" evidence="1">
    <location>
        <begin position="14"/>
        <end position="25"/>
    </location>
</feature>
<dbReference type="EMBL" id="CP026250">
    <property type="protein sequence ID" value="AWP06089.1"/>
    <property type="molecule type" value="Genomic_DNA"/>
</dbReference>
<sequence length="81" mass="9190">MSVCQENGSEDEVSMTSQVQNQSLSARKRGKQAAVKHWTPEEIDAVEKHLKKLIVRRDVPGKADCERCISAEPQALQKRDW</sequence>
<protein>
    <submittedName>
        <fullName evidence="2">Uncharacterized protein</fullName>
    </submittedName>
</protein>